<protein>
    <recommendedName>
        <fullName evidence="5">Phosphoserine phosphatase</fullName>
        <ecNumber evidence="4">3.1.3.3</ecNumber>
    </recommendedName>
    <alternativeName>
        <fullName evidence="11">O-phosphoserine phosphohydrolase</fullName>
    </alternativeName>
</protein>
<dbReference type="SFLD" id="SFLDS00003">
    <property type="entry name" value="Haloacid_Dehalogenase"/>
    <property type="match status" value="1"/>
</dbReference>
<dbReference type="GO" id="GO:0016787">
    <property type="term" value="F:hydrolase activity"/>
    <property type="evidence" value="ECO:0007669"/>
    <property type="project" value="UniProtKB-KW"/>
</dbReference>
<dbReference type="InterPro" id="IPR023214">
    <property type="entry name" value="HAD_sf"/>
</dbReference>
<dbReference type="Pfam" id="PF12710">
    <property type="entry name" value="HAD"/>
    <property type="match status" value="1"/>
</dbReference>
<evidence type="ECO:0000256" key="11">
    <source>
        <dbReference type="ARBA" id="ARBA00031693"/>
    </source>
</evidence>
<evidence type="ECO:0000256" key="12">
    <source>
        <dbReference type="ARBA" id="ARBA00048138"/>
    </source>
</evidence>
<evidence type="ECO:0000256" key="4">
    <source>
        <dbReference type="ARBA" id="ARBA00012640"/>
    </source>
</evidence>
<dbReference type="Gene3D" id="3.40.50.1000">
    <property type="entry name" value="HAD superfamily/HAD-like"/>
    <property type="match status" value="1"/>
</dbReference>
<dbReference type="RefSeq" id="WP_345935385.1">
    <property type="nucleotide sequence ID" value="NZ_JBBKTV010000011.1"/>
</dbReference>
<keyword evidence="9" id="KW-0460">Magnesium</keyword>
<name>A0ABU9YN78_9PROT</name>
<dbReference type="EMBL" id="JBBKTW010000006">
    <property type="protein sequence ID" value="MEN2990262.1"/>
    <property type="molecule type" value="Genomic_DNA"/>
</dbReference>
<evidence type="ECO:0000256" key="13">
    <source>
        <dbReference type="ARBA" id="ARBA00048523"/>
    </source>
</evidence>
<evidence type="ECO:0000313" key="14">
    <source>
        <dbReference type="EMBL" id="MEN2990262.1"/>
    </source>
</evidence>
<accession>A0ABU9YN78</accession>
<comment type="cofactor">
    <cofactor evidence="1">
        <name>Mg(2+)</name>
        <dbReference type="ChEBI" id="CHEBI:18420"/>
    </cofactor>
</comment>
<dbReference type="Proteomes" id="UP001413721">
    <property type="component" value="Unassembled WGS sequence"/>
</dbReference>
<dbReference type="EC" id="3.1.3.3" evidence="4"/>
<dbReference type="InterPro" id="IPR004469">
    <property type="entry name" value="PSP"/>
</dbReference>
<evidence type="ECO:0000256" key="5">
    <source>
        <dbReference type="ARBA" id="ARBA00015196"/>
    </source>
</evidence>
<comment type="catalytic activity">
    <reaction evidence="12">
        <text>O-phospho-L-serine + H2O = L-serine + phosphate</text>
        <dbReference type="Rhea" id="RHEA:21208"/>
        <dbReference type="ChEBI" id="CHEBI:15377"/>
        <dbReference type="ChEBI" id="CHEBI:33384"/>
        <dbReference type="ChEBI" id="CHEBI:43474"/>
        <dbReference type="ChEBI" id="CHEBI:57524"/>
        <dbReference type="EC" id="3.1.3.3"/>
    </reaction>
</comment>
<dbReference type="SFLD" id="SFLDG01137">
    <property type="entry name" value="C1.6.1:_Phosphoserine_Phosphat"/>
    <property type="match status" value="1"/>
</dbReference>
<sequence>MGTVLTLIGAPVKADGAAAVTRAGAIDVVRQALDAAGHTVGDVTILQDGVAADIAVAGSDVAGVRDTAEAALADAGLPVDAAAQPDGPDRRRRLLVSDMDSTIITCECIDELADYAGVKAEVAAVTERAMRGDLDFAAALIARVATLAGLPEGVLARAFSERVRLMPGARTLVATMRAHDARAVLVSGGFTYFTARVAALCGFDDNRANRLEVAGHRLTGQVIPPILGADAKVAALDHYAGLWSGGTGGALAVGDGANDLPMILRAGLGVAYHAKPKVATAAPVRINHGDLTALLYLQGYHRDTFIAAED</sequence>
<dbReference type="NCBIfam" id="TIGR00338">
    <property type="entry name" value="serB"/>
    <property type="match status" value="1"/>
</dbReference>
<dbReference type="SFLD" id="SFLDF00029">
    <property type="entry name" value="phosphoserine_phosphatase"/>
    <property type="match status" value="1"/>
</dbReference>
<dbReference type="PANTHER" id="PTHR43344">
    <property type="entry name" value="PHOSPHOSERINE PHOSPHATASE"/>
    <property type="match status" value="1"/>
</dbReference>
<evidence type="ECO:0000256" key="2">
    <source>
        <dbReference type="ARBA" id="ARBA00005135"/>
    </source>
</evidence>
<proteinExistence type="inferred from homology"/>
<gene>
    <name evidence="14" type="primary">serB</name>
    <name evidence="14" type="ORF">WG926_18260</name>
</gene>
<dbReference type="PANTHER" id="PTHR43344:SF2">
    <property type="entry name" value="PHOSPHOSERINE PHOSPHATASE"/>
    <property type="match status" value="1"/>
</dbReference>
<evidence type="ECO:0000313" key="15">
    <source>
        <dbReference type="Proteomes" id="UP001413721"/>
    </source>
</evidence>
<dbReference type="InterPro" id="IPR036412">
    <property type="entry name" value="HAD-like_sf"/>
</dbReference>
<dbReference type="SUPFAM" id="SSF56784">
    <property type="entry name" value="HAD-like"/>
    <property type="match status" value="1"/>
</dbReference>
<evidence type="ECO:0000256" key="9">
    <source>
        <dbReference type="ARBA" id="ARBA00022842"/>
    </source>
</evidence>
<comment type="pathway">
    <text evidence="2">Amino-acid biosynthesis; L-serine biosynthesis; L-serine from 3-phospho-D-glycerate: step 3/3.</text>
</comment>
<comment type="similarity">
    <text evidence="3">Belongs to the HAD-like hydrolase superfamily. SerB family.</text>
</comment>
<dbReference type="NCBIfam" id="TIGR01488">
    <property type="entry name" value="HAD-SF-IB"/>
    <property type="match status" value="1"/>
</dbReference>
<evidence type="ECO:0000256" key="6">
    <source>
        <dbReference type="ARBA" id="ARBA00022605"/>
    </source>
</evidence>
<keyword evidence="10" id="KW-0718">Serine biosynthesis</keyword>
<keyword evidence="8 14" id="KW-0378">Hydrolase</keyword>
<comment type="catalytic activity">
    <reaction evidence="13">
        <text>O-phospho-D-serine + H2O = D-serine + phosphate</text>
        <dbReference type="Rhea" id="RHEA:24873"/>
        <dbReference type="ChEBI" id="CHEBI:15377"/>
        <dbReference type="ChEBI" id="CHEBI:35247"/>
        <dbReference type="ChEBI" id="CHEBI:43474"/>
        <dbReference type="ChEBI" id="CHEBI:58680"/>
        <dbReference type="EC" id="3.1.3.3"/>
    </reaction>
</comment>
<evidence type="ECO:0000256" key="1">
    <source>
        <dbReference type="ARBA" id="ARBA00001946"/>
    </source>
</evidence>
<keyword evidence="6" id="KW-0028">Amino-acid biosynthesis</keyword>
<evidence type="ECO:0000256" key="3">
    <source>
        <dbReference type="ARBA" id="ARBA00009184"/>
    </source>
</evidence>
<dbReference type="SFLD" id="SFLDG01136">
    <property type="entry name" value="C1.6:_Phosphoserine_Phosphatas"/>
    <property type="match status" value="1"/>
</dbReference>
<keyword evidence="7" id="KW-0479">Metal-binding</keyword>
<organism evidence="14 15">
    <name type="scientific">Tistrella arctica</name>
    <dbReference type="NCBI Taxonomy" id="3133430"/>
    <lineage>
        <taxon>Bacteria</taxon>
        <taxon>Pseudomonadati</taxon>
        <taxon>Pseudomonadota</taxon>
        <taxon>Alphaproteobacteria</taxon>
        <taxon>Geminicoccales</taxon>
        <taxon>Geminicoccaceae</taxon>
        <taxon>Tistrella</taxon>
    </lineage>
</organism>
<evidence type="ECO:0000256" key="8">
    <source>
        <dbReference type="ARBA" id="ARBA00022801"/>
    </source>
</evidence>
<comment type="caution">
    <text evidence="14">The sequence shown here is derived from an EMBL/GenBank/DDBJ whole genome shotgun (WGS) entry which is preliminary data.</text>
</comment>
<reference evidence="14 15" key="1">
    <citation type="submission" date="2024-03" db="EMBL/GenBank/DDBJ databases">
        <title>High-quality draft genome sequencing of Tistrella sp. BH-R2-4.</title>
        <authorList>
            <person name="Dong C."/>
        </authorList>
    </citation>
    <scope>NUCLEOTIDE SEQUENCE [LARGE SCALE GENOMIC DNA]</scope>
    <source>
        <strain evidence="14 15">BH-R2-4</strain>
    </source>
</reference>
<dbReference type="InterPro" id="IPR050582">
    <property type="entry name" value="HAD-like_SerB"/>
</dbReference>
<keyword evidence="15" id="KW-1185">Reference proteome</keyword>
<evidence type="ECO:0000256" key="10">
    <source>
        <dbReference type="ARBA" id="ARBA00023299"/>
    </source>
</evidence>
<evidence type="ECO:0000256" key="7">
    <source>
        <dbReference type="ARBA" id="ARBA00022723"/>
    </source>
</evidence>